<dbReference type="PROSITE" id="PS50889">
    <property type="entry name" value="S4"/>
    <property type="match status" value="1"/>
</dbReference>
<dbReference type="SUPFAM" id="SSF55174">
    <property type="entry name" value="Alpha-L RNA-binding motif"/>
    <property type="match status" value="1"/>
</dbReference>
<dbReference type="Gene3D" id="3.30.70.330">
    <property type="match status" value="1"/>
</dbReference>
<dbReference type="Pfam" id="PF17774">
    <property type="entry name" value="YlmH_RBD"/>
    <property type="match status" value="1"/>
</dbReference>
<evidence type="ECO:0000313" key="4">
    <source>
        <dbReference type="Proteomes" id="UP001595916"/>
    </source>
</evidence>
<feature type="domain" description="RNA-binding S4" evidence="2">
    <location>
        <begin position="187"/>
        <end position="249"/>
    </location>
</feature>
<evidence type="ECO:0000313" key="3">
    <source>
        <dbReference type="EMBL" id="MFC4804874.1"/>
    </source>
</evidence>
<dbReference type="Pfam" id="PF01479">
    <property type="entry name" value="S4"/>
    <property type="match status" value="1"/>
</dbReference>
<dbReference type="Gene3D" id="3.30.1370.160">
    <property type="match status" value="1"/>
</dbReference>
<comment type="caution">
    <text evidence="3">The sequence shown here is derived from an EMBL/GenBank/DDBJ whole genome shotgun (WGS) entry which is preliminary data.</text>
</comment>
<proteinExistence type="predicted"/>
<evidence type="ECO:0000256" key="1">
    <source>
        <dbReference type="PROSITE-ProRule" id="PRU00182"/>
    </source>
</evidence>
<name>A0ABV9QL03_9FIRM</name>
<dbReference type="Proteomes" id="UP001595916">
    <property type="component" value="Unassembled WGS sequence"/>
</dbReference>
<gene>
    <name evidence="3" type="ORF">ACFO4R_07245</name>
</gene>
<dbReference type="EMBL" id="JBHSHL010000025">
    <property type="protein sequence ID" value="MFC4804874.1"/>
    <property type="molecule type" value="Genomic_DNA"/>
</dbReference>
<dbReference type="CDD" id="cd00165">
    <property type="entry name" value="S4"/>
    <property type="match status" value="1"/>
</dbReference>
<organism evidence="3 4">
    <name type="scientific">Filifactor villosus</name>
    <dbReference type="NCBI Taxonomy" id="29374"/>
    <lineage>
        <taxon>Bacteria</taxon>
        <taxon>Bacillati</taxon>
        <taxon>Bacillota</taxon>
        <taxon>Clostridia</taxon>
        <taxon>Peptostreptococcales</taxon>
        <taxon>Filifactoraceae</taxon>
        <taxon>Filifactor</taxon>
    </lineage>
</organism>
<evidence type="ECO:0000259" key="2">
    <source>
        <dbReference type="SMART" id="SM00363"/>
    </source>
</evidence>
<protein>
    <submittedName>
        <fullName evidence="3">RNA-binding protein</fullName>
    </submittedName>
</protein>
<dbReference type="InterPro" id="IPR040591">
    <property type="entry name" value="RqcP2_RBD"/>
</dbReference>
<dbReference type="InterPro" id="IPR012677">
    <property type="entry name" value="Nucleotide-bd_a/b_plait_sf"/>
</dbReference>
<dbReference type="Gene3D" id="3.10.290.10">
    <property type="entry name" value="RNA-binding S4 domain"/>
    <property type="match status" value="1"/>
</dbReference>
<dbReference type="InterPro" id="IPR002942">
    <property type="entry name" value="S4_RNA-bd"/>
</dbReference>
<keyword evidence="4" id="KW-1185">Reference proteome</keyword>
<sequence>MKREEKVIRTSHISDEVLREKLFRILDLAEKVQHTYRALHTEFLTPYEQKQAEGILAGLNSVSYRFLGGVEEAERKIGYLYPDYEEDEGQDFLSCLKIVGNFNFRKVSHRDYLGSILSLGIRREAIGDIFVGEDATYIICLKTMEEYIRLNLDKVANIGVKVKNVMWDEVSIPKPDLKEHTFVASSQRLDAIVAGMFKLSRSDAQKLISSERVQADYRIVTNPSKQIEAPCVISVKGYGKGRFEQAVGRTKKDRLRLKALMYR</sequence>
<reference evidence="4" key="1">
    <citation type="journal article" date="2019" name="Int. J. Syst. Evol. Microbiol.">
        <title>The Global Catalogue of Microorganisms (GCM) 10K type strain sequencing project: providing services to taxonomists for standard genome sequencing and annotation.</title>
        <authorList>
            <consortium name="The Broad Institute Genomics Platform"/>
            <consortium name="The Broad Institute Genome Sequencing Center for Infectious Disease"/>
            <person name="Wu L."/>
            <person name="Ma J."/>
        </authorList>
    </citation>
    <scope>NUCLEOTIDE SEQUENCE [LARGE SCALE GENOMIC DNA]</scope>
    <source>
        <strain evidence="4">CCUG 46385</strain>
    </source>
</reference>
<dbReference type="SMART" id="SM00363">
    <property type="entry name" value="S4"/>
    <property type="match status" value="1"/>
</dbReference>
<dbReference type="InterPro" id="IPR036986">
    <property type="entry name" value="S4_RNA-bd_sf"/>
</dbReference>
<dbReference type="RefSeq" id="WP_379788402.1">
    <property type="nucleotide sequence ID" value="NZ_JBHSHL010000025.1"/>
</dbReference>
<accession>A0ABV9QL03</accession>
<keyword evidence="1" id="KW-0694">RNA-binding</keyword>